<organism evidence="3 4">
    <name type="scientific">Pelagicoccus mobilis</name>
    <dbReference type="NCBI Taxonomy" id="415221"/>
    <lineage>
        <taxon>Bacteria</taxon>
        <taxon>Pseudomonadati</taxon>
        <taxon>Verrucomicrobiota</taxon>
        <taxon>Opitutia</taxon>
        <taxon>Puniceicoccales</taxon>
        <taxon>Pelagicoccaceae</taxon>
        <taxon>Pelagicoccus</taxon>
    </lineage>
</organism>
<evidence type="ECO:0000256" key="1">
    <source>
        <dbReference type="SAM" id="SignalP"/>
    </source>
</evidence>
<dbReference type="Proteomes" id="UP000617628">
    <property type="component" value="Unassembled WGS sequence"/>
</dbReference>
<dbReference type="GO" id="GO:0016787">
    <property type="term" value="F:hydrolase activity"/>
    <property type="evidence" value="ECO:0007669"/>
    <property type="project" value="InterPro"/>
</dbReference>
<proteinExistence type="predicted"/>
<protein>
    <submittedName>
        <fullName evidence="3">DUF1080 domain-containing protein</fullName>
    </submittedName>
</protein>
<feature type="domain" description="3-keto-alpha-glucoside-1,2-lyase/3-keto-2-hydroxy-glucal hydratase" evidence="2">
    <location>
        <begin position="27"/>
        <end position="224"/>
    </location>
</feature>
<name>A0A934S1K8_9BACT</name>
<gene>
    <name evidence="3" type="ORF">JIN87_12875</name>
</gene>
<dbReference type="InterPro" id="IPR010496">
    <property type="entry name" value="AL/BT2_dom"/>
</dbReference>
<evidence type="ECO:0000259" key="2">
    <source>
        <dbReference type="Pfam" id="PF06439"/>
    </source>
</evidence>
<dbReference type="Pfam" id="PF06439">
    <property type="entry name" value="3keto-disac_hyd"/>
    <property type="match status" value="1"/>
</dbReference>
<dbReference type="RefSeq" id="WP_200355978.1">
    <property type="nucleotide sequence ID" value="NZ_JAENIL010000022.1"/>
</dbReference>
<sequence length="244" mass="27162">MKLLKLNLIAVLLICTHIVAKPNPPEGFQLLFNGKDLQGWYGNNPHETIKAEDREQSLKDQQLVFGEHWSVVGNQLVNDGHGPYATTEKDYGDIELLLEYKTVALADSGIYLRGTPQVQIWDTTEAGGKWKLNAQMGSGGLFNNPADSPGKNPLVHADKPFGEWNAMRIKQVGDRTWVWLNGALVVDGAIMHAYFDKSKPLPTKGPIHLQTHGGEIRWRNLFIREIGAEEARRTLANSEGSTNQ</sequence>
<dbReference type="Gene3D" id="2.60.120.560">
    <property type="entry name" value="Exo-inulinase, domain 1"/>
    <property type="match status" value="1"/>
</dbReference>
<accession>A0A934S1K8</accession>
<reference evidence="3" key="1">
    <citation type="submission" date="2021-01" db="EMBL/GenBank/DDBJ databases">
        <title>Modified the classification status of verrucomicrobia.</title>
        <authorList>
            <person name="Feng X."/>
        </authorList>
    </citation>
    <scope>NUCLEOTIDE SEQUENCE</scope>
    <source>
        <strain evidence="3">KCTC 13126</strain>
    </source>
</reference>
<dbReference type="AlphaFoldDB" id="A0A934S1K8"/>
<feature type="signal peptide" evidence="1">
    <location>
        <begin position="1"/>
        <end position="20"/>
    </location>
</feature>
<keyword evidence="1" id="KW-0732">Signal</keyword>
<comment type="caution">
    <text evidence="3">The sequence shown here is derived from an EMBL/GenBank/DDBJ whole genome shotgun (WGS) entry which is preliminary data.</text>
</comment>
<feature type="chain" id="PRO_5037688758" evidence="1">
    <location>
        <begin position="21"/>
        <end position="244"/>
    </location>
</feature>
<evidence type="ECO:0000313" key="4">
    <source>
        <dbReference type="Proteomes" id="UP000617628"/>
    </source>
</evidence>
<dbReference type="EMBL" id="JAENIL010000022">
    <property type="protein sequence ID" value="MBK1877764.1"/>
    <property type="molecule type" value="Genomic_DNA"/>
</dbReference>
<keyword evidence="4" id="KW-1185">Reference proteome</keyword>
<evidence type="ECO:0000313" key="3">
    <source>
        <dbReference type="EMBL" id="MBK1877764.1"/>
    </source>
</evidence>